<feature type="region of interest" description="Disordered" evidence="1">
    <location>
        <begin position="209"/>
        <end position="232"/>
    </location>
</feature>
<keyword evidence="4" id="KW-1185">Reference proteome</keyword>
<dbReference type="OrthoDB" id="10359081at2759"/>
<name>F8MG98_NEUT8</name>
<dbReference type="AlphaFoldDB" id="F8MG98"/>
<dbReference type="VEuPathDB" id="FungiDB:NEUTE1DRAFT_39221"/>
<organism evidence="3 4">
    <name type="scientific">Neurospora tetrasperma (strain FGSC 2508 / ATCC MYA-4615 / P0657)</name>
    <dbReference type="NCBI Taxonomy" id="510951"/>
    <lineage>
        <taxon>Eukaryota</taxon>
        <taxon>Fungi</taxon>
        <taxon>Dikarya</taxon>
        <taxon>Ascomycota</taxon>
        <taxon>Pezizomycotina</taxon>
        <taxon>Sordariomycetes</taxon>
        <taxon>Sordariomycetidae</taxon>
        <taxon>Sordariales</taxon>
        <taxon>Sordariaceae</taxon>
        <taxon>Neurospora</taxon>
    </lineage>
</organism>
<reference evidence="4" key="1">
    <citation type="journal article" date="2011" name="Genetics">
        <title>Massive changes in genome architecture accompany the transition to self-fertility in the filamentous fungus Neurospora tetrasperma.</title>
        <authorList>
            <person name="Ellison C.E."/>
            <person name="Stajich J.E."/>
            <person name="Jacobson D.J."/>
            <person name="Natvig D.O."/>
            <person name="Lapidus A."/>
            <person name="Foster B."/>
            <person name="Aerts A."/>
            <person name="Riley R."/>
            <person name="Lindquist E.A."/>
            <person name="Grigoriev I.V."/>
            <person name="Taylor J.W."/>
        </authorList>
    </citation>
    <scope>NUCLEOTIDE SEQUENCE [LARGE SCALE GENOMIC DNA]</scope>
    <source>
        <strain evidence="4">FGSC 2508 / P0657</strain>
    </source>
</reference>
<keyword evidence="2" id="KW-1133">Transmembrane helix</keyword>
<dbReference type="Proteomes" id="UP000008065">
    <property type="component" value="Unassembled WGS sequence"/>
</dbReference>
<sequence length="289" mass="32628">MAPITNITTAIIDALNQARAATNPSSPVNLNPTVNNQVQPTTSSSGPFSNSLLTSILTFFAAIANIWLGLGGVIGVILFLVRCYKKGKWPQSHQEEQVELTRELLELTKEQVELTREHLEVTKRMEDGQLDANLNTKEHHDRQGQQMDRLLQHFDVKDRPCLHSPWERHRADCPPHVQQRDSRYPPWDEEEGEIDWSVFGSRENLIPFYGESQKRTEPDGEQRSGGAGLESDELVKSLPSGWIRVSESVVENQSVADWGDHEKMVWLEGAEEGLAGLPLYHTTTKWKTS</sequence>
<keyword evidence="2" id="KW-0472">Membrane</keyword>
<feature type="compositionally biased region" description="Basic and acidic residues" evidence="1">
    <location>
        <begin position="212"/>
        <end position="222"/>
    </location>
</feature>
<gene>
    <name evidence="3" type="ORF">NEUTE1DRAFT_39221</name>
</gene>
<feature type="transmembrane region" description="Helical" evidence="2">
    <location>
        <begin position="56"/>
        <end position="81"/>
    </location>
</feature>
<accession>F8MG98</accession>
<proteinExistence type="predicted"/>
<evidence type="ECO:0000313" key="4">
    <source>
        <dbReference type="Proteomes" id="UP000008065"/>
    </source>
</evidence>
<dbReference type="GeneID" id="20827677"/>
<evidence type="ECO:0000256" key="2">
    <source>
        <dbReference type="SAM" id="Phobius"/>
    </source>
</evidence>
<dbReference type="HOGENOM" id="CLU_1008636_0_0_1"/>
<dbReference type="RefSeq" id="XP_009848782.1">
    <property type="nucleotide sequence ID" value="XM_009850480.1"/>
</dbReference>
<dbReference type="EMBL" id="GL891303">
    <property type="protein sequence ID" value="EGO58573.1"/>
    <property type="molecule type" value="Genomic_DNA"/>
</dbReference>
<evidence type="ECO:0000313" key="3">
    <source>
        <dbReference type="EMBL" id="EGO58573.1"/>
    </source>
</evidence>
<protein>
    <submittedName>
        <fullName evidence="3">Uncharacterized protein</fullName>
    </submittedName>
</protein>
<keyword evidence="2" id="KW-0812">Transmembrane</keyword>
<dbReference type="KEGG" id="nte:NEUTE1DRAFT39221"/>
<evidence type="ECO:0000256" key="1">
    <source>
        <dbReference type="SAM" id="MobiDB-lite"/>
    </source>
</evidence>